<dbReference type="dictyBase" id="DDB_G0280865"/>
<evidence type="ECO:0000313" key="3">
    <source>
        <dbReference type="Proteomes" id="UP000002195"/>
    </source>
</evidence>
<comment type="caution">
    <text evidence="2">The sequence shown here is derived from an EMBL/GenBank/DDBJ whole genome shotgun (WGS) entry which is preliminary data.</text>
</comment>
<dbReference type="KEGG" id="ddi:DDB_G0280865"/>
<dbReference type="FunCoup" id="Q54US0">
    <property type="interactions" value="6"/>
</dbReference>
<accession>Q54US0</accession>
<gene>
    <name evidence="2" type="ORF">DDB_G0280865</name>
</gene>
<dbReference type="PaxDb" id="44689-DDB0215218"/>
<protein>
    <submittedName>
        <fullName evidence="2">Uncharacterized protein</fullName>
    </submittedName>
</protein>
<dbReference type="RefSeq" id="XP_640951.1">
    <property type="nucleotide sequence ID" value="XM_635859.1"/>
</dbReference>
<keyword evidence="3" id="KW-1185">Reference proteome</keyword>
<evidence type="ECO:0000313" key="2">
    <source>
        <dbReference type="EMBL" id="EAL66974.1"/>
    </source>
</evidence>
<name>Q54US0_DICDI</name>
<dbReference type="Proteomes" id="UP000002195">
    <property type="component" value="Unassembled WGS sequence"/>
</dbReference>
<dbReference type="VEuPathDB" id="AmoebaDB:DDB_G0280865"/>
<dbReference type="HOGENOM" id="CLU_856427_0_0_1"/>
<feature type="region of interest" description="Disordered" evidence="1">
    <location>
        <begin position="106"/>
        <end position="125"/>
    </location>
</feature>
<dbReference type="AlphaFoldDB" id="Q54US0"/>
<dbReference type="EMBL" id="AAFI02000039">
    <property type="protein sequence ID" value="EAL66974.1"/>
    <property type="molecule type" value="Genomic_DNA"/>
</dbReference>
<dbReference type="InParanoid" id="Q54US0"/>
<organism evidence="2 3">
    <name type="scientific">Dictyostelium discoideum</name>
    <name type="common">Social amoeba</name>
    <dbReference type="NCBI Taxonomy" id="44689"/>
    <lineage>
        <taxon>Eukaryota</taxon>
        <taxon>Amoebozoa</taxon>
        <taxon>Evosea</taxon>
        <taxon>Eumycetozoa</taxon>
        <taxon>Dictyostelia</taxon>
        <taxon>Dictyosteliales</taxon>
        <taxon>Dictyosteliaceae</taxon>
        <taxon>Dictyostelium</taxon>
    </lineage>
</organism>
<proteinExistence type="predicted"/>
<feature type="compositionally biased region" description="Pro residues" evidence="1">
    <location>
        <begin position="112"/>
        <end position="122"/>
    </location>
</feature>
<sequence length="325" mass="38247">MKIIINNKSETDLKMFEKNNLKESVKSESEQQSLPLQQQSLSMQELFLRRKLLKMLQDSKNQQFIINNHLEFNNQQIKSPPQKQYQKILQLQSNQTNLLTLSSVKLTQSPCTSPPPSSPPSPLLENNYSPLYEDQTKQQIEMINEINENKTSFNRGIKRLFTIEYNQKCSYVLILSENTWKIILDQSRRISIQLKFYYKQTENDFKYDSTDYDLSINDYYFENHENEKKVKSHSPFEQLSIKKPIDITDFILDYNGLCFSHPGASGILIIELIQTQPINKSKLIKKTNYLIKNYENKFLKKTVKKKPVRIPPHNQFIPELDGHQC</sequence>
<dbReference type="GeneID" id="8622755"/>
<reference evidence="2 3" key="1">
    <citation type="journal article" date="2005" name="Nature">
        <title>The genome of the social amoeba Dictyostelium discoideum.</title>
        <authorList>
            <consortium name="The Dictyostelium discoideum Sequencing Consortium"/>
            <person name="Eichinger L."/>
            <person name="Pachebat J.A."/>
            <person name="Glockner G."/>
            <person name="Rajandream M.A."/>
            <person name="Sucgang R."/>
            <person name="Berriman M."/>
            <person name="Song J."/>
            <person name="Olsen R."/>
            <person name="Szafranski K."/>
            <person name="Xu Q."/>
            <person name="Tunggal B."/>
            <person name="Kummerfeld S."/>
            <person name="Madera M."/>
            <person name="Konfortov B.A."/>
            <person name="Rivero F."/>
            <person name="Bankier A.T."/>
            <person name="Lehmann R."/>
            <person name="Hamlin N."/>
            <person name="Davies R."/>
            <person name="Gaudet P."/>
            <person name="Fey P."/>
            <person name="Pilcher K."/>
            <person name="Chen G."/>
            <person name="Saunders D."/>
            <person name="Sodergren E."/>
            <person name="Davis P."/>
            <person name="Kerhornou A."/>
            <person name="Nie X."/>
            <person name="Hall N."/>
            <person name="Anjard C."/>
            <person name="Hemphill L."/>
            <person name="Bason N."/>
            <person name="Farbrother P."/>
            <person name="Desany B."/>
            <person name="Just E."/>
            <person name="Morio T."/>
            <person name="Rost R."/>
            <person name="Churcher C."/>
            <person name="Cooper J."/>
            <person name="Haydock S."/>
            <person name="van Driessche N."/>
            <person name="Cronin A."/>
            <person name="Goodhead I."/>
            <person name="Muzny D."/>
            <person name="Mourier T."/>
            <person name="Pain A."/>
            <person name="Lu M."/>
            <person name="Harper D."/>
            <person name="Lindsay R."/>
            <person name="Hauser H."/>
            <person name="James K."/>
            <person name="Quiles M."/>
            <person name="Madan Babu M."/>
            <person name="Saito T."/>
            <person name="Buchrieser C."/>
            <person name="Wardroper A."/>
            <person name="Felder M."/>
            <person name="Thangavelu M."/>
            <person name="Johnson D."/>
            <person name="Knights A."/>
            <person name="Loulseged H."/>
            <person name="Mungall K."/>
            <person name="Oliver K."/>
            <person name="Price C."/>
            <person name="Quail M.A."/>
            <person name="Urushihara H."/>
            <person name="Hernandez J."/>
            <person name="Rabbinowitsch E."/>
            <person name="Steffen D."/>
            <person name="Sanders M."/>
            <person name="Ma J."/>
            <person name="Kohara Y."/>
            <person name="Sharp S."/>
            <person name="Simmonds M."/>
            <person name="Spiegler S."/>
            <person name="Tivey A."/>
            <person name="Sugano S."/>
            <person name="White B."/>
            <person name="Walker D."/>
            <person name="Woodward J."/>
            <person name="Winckler T."/>
            <person name="Tanaka Y."/>
            <person name="Shaulsky G."/>
            <person name="Schleicher M."/>
            <person name="Weinstock G."/>
            <person name="Rosenthal A."/>
            <person name="Cox E.C."/>
            <person name="Chisholm R.L."/>
            <person name="Gibbs R."/>
            <person name="Loomis W.F."/>
            <person name="Platzer M."/>
            <person name="Kay R.R."/>
            <person name="Williams J."/>
            <person name="Dear P.H."/>
            <person name="Noegel A.A."/>
            <person name="Barrell B."/>
            <person name="Kuspa A."/>
        </authorList>
    </citation>
    <scope>NUCLEOTIDE SEQUENCE [LARGE SCALE GENOMIC DNA]</scope>
    <source>
        <strain evidence="2 3">AX4</strain>
    </source>
</reference>
<evidence type="ECO:0000256" key="1">
    <source>
        <dbReference type="SAM" id="MobiDB-lite"/>
    </source>
</evidence>